<geneLocation type="plasmid" evidence="13">
    <name>prhbstw-00177_3</name>
</geneLocation>
<dbReference type="Proteomes" id="UP000512182">
    <property type="component" value="Plasmid pRHBSTW-00177_3"/>
</dbReference>
<evidence type="ECO:0000313" key="11">
    <source>
        <dbReference type="Proteomes" id="UP000430081"/>
    </source>
</evidence>
<geneLocation type="plasmid" evidence="3 10">
    <name>pE2863-2</name>
</geneLocation>
<sequence>MATKIKLENPQTGESITGFYGFSWTTFLFGAFPALFRKDFITFIGVFVVMLILAFLTAGIGPWIASFIWAFMYNKYFTVNKIKQGFIFAGSHTENELAASKLGLSLNQNNCKTITE</sequence>
<evidence type="ECO:0000313" key="7">
    <source>
        <dbReference type="EMBL" id="QLY99897.1"/>
    </source>
</evidence>
<evidence type="ECO:0000313" key="5">
    <source>
        <dbReference type="EMBL" id="MWL00204.1"/>
    </source>
</evidence>
<dbReference type="Proteomes" id="UP000430081">
    <property type="component" value="Unassembled WGS sequence"/>
</dbReference>
<evidence type="ECO:0000313" key="9">
    <source>
        <dbReference type="Proteomes" id="UP000255164"/>
    </source>
</evidence>
<feature type="transmembrane region" description="Helical" evidence="1">
    <location>
        <begin position="16"/>
        <end position="36"/>
    </location>
</feature>
<keyword evidence="1" id="KW-0472">Membrane</keyword>
<reference evidence="7 13" key="6">
    <citation type="submission" date="2020-06" db="EMBL/GenBank/DDBJ databases">
        <title>REHAB project genomes.</title>
        <authorList>
            <person name="Shaw L.P."/>
        </authorList>
    </citation>
    <scope>NUCLEOTIDE SEQUENCE [LARGE SCALE GENOMIC DNA]</scope>
    <source>
        <strain evidence="7 13">RHBSTW-00177</strain>
        <plasmid evidence="13">prhbstw-00177_3</plasmid>
        <plasmid evidence="7">pRHBSTW-00177_3</plasmid>
    </source>
</reference>
<dbReference type="EMBL" id="AP018804">
    <property type="protein sequence ID" value="BBF56919.1"/>
    <property type="molecule type" value="Genomic_DNA"/>
</dbReference>
<feature type="transmembrane region" description="Helical" evidence="1">
    <location>
        <begin position="43"/>
        <end position="71"/>
    </location>
</feature>
<dbReference type="Proteomes" id="UP000870292">
    <property type="component" value="Unassembled WGS sequence"/>
</dbReference>
<reference evidence="8 9" key="3">
    <citation type="submission" date="2018-06" db="EMBL/GenBank/DDBJ databases">
        <authorList>
            <consortium name="Pathogen Informatics"/>
            <person name="Doyle S."/>
        </authorList>
    </citation>
    <scope>NUCLEOTIDE SEQUENCE [LARGE SCALE GENOMIC DNA]</scope>
    <source>
        <strain evidence="8 9">NCTC10082</strain>
    </source>
</reference>
<name>A0A140CLH0_ECOLX</name>
<dbReference type="EMBL" id="CP014078">
    <property type="protein sequence ID" value="AMF86754.1"/>
    <property type="molecule type" value="Genomic_DNA"/>
</dbReference>
<protein>
    <submittedName>
        <fullName evidence="8">Protein of uncharacterized function (DUF2628)</fullName>
    </submittedName>
</protein>
<dbReference type="EMBL" id="CP056796">
    <property type="protein sequence ID" value="QLY99897.1"/>
    <property type="molecule type" value="Genomic_DNA"/>
</dbReference>
<dbReference type="Proteomes" id="UP000462271">
    <property type="component" value="Unassembled WGS sequence"/>
</dbReference>
<reference evidence="4" key="1">
    <citation type="journal article" date="2018" name="Genome Biol.">
        <title>SKESA: strategic k-mer extension for scrupulous assemblies.</title>
        <authorList>
            <person name="Souvorov A."/>
            <person name="Agarwala R."/>
            <person name="Lipman D.J."/>
        </authorList>
    </citation>
    <scope>NUCLEOTIDE SEQUENCE</scope>
    <source>
        <strain evidence="4">Escherichia coli</strain>
    </source>
</reference>
<evidence type="ECO:0000313" key="6">
    <source>
        <dbReference type="EMBL" id="MWL06330.1"/>
    </source>
</evidence>
<keyword evidence="1" id="KW-1133">Transmembrane helix</keyword>
<geneLocation type="plasmid" evidence="7">
    <name>pRHBSTW-00177_3</name>
</geneLocation>
<evidence type="ECO:0000313" key="4">
    <source>
        <dbReference type="EMBL" id="HBB1575337.1"/>
    </source>
</evidence>
<geneLocation type="plasmid" evidence="2">
    <name>unnamed</name>
</geneLocation>
<dbReference type="PATRIC" id="fig|562.10477.peg.3536"/>
<dbReference type="Proteomes" id="UP000255164">
    <property type="component" value="Unassembled WGS sequence"/>
</dbReference>
<evidence type="ECO:0000313" key="3">
    <source>
        <dbReference type="EMBL" id="BBF56919.1"/>
    </source>
</evidence>
<evidence type="ECO:0000313" key="8">
    <source>
        <dbReference type="EMBL" id="STE74604.1"/>
    </source>
</evidence>
<dbReference type="EMBL" id="UFZA01000007">
    <property type="protein sequence ID" value="STE74604.1"/>
    <property type="molecule type" value="Genomic_DNA"/>
</dbReference>
<evidence type="ECO:0000313" key="10">
    <source>
        <dbReference type="Proteomes" id="UP000281900"/>
    </source>
</evidence>
<reference evidence="11 12" key="5">
    <citation type="submission" date="2019-12" db="EMBL/GenBank/DDBJ databases">
        <title>Enteriobacteria Tanzani isolates_10432.</title>
        <authorList>
            <person name="Subbiah M."/>
            <person name="Call D."/>
        </authorList>
    </citation>
    <scope>NUCLEOTIDE SEQUENCE [LARGE SCALE GENOMIC DNA]</scope>
    <source>
        <strain evidence="6 11">10432wG7</strain>
        <strain evidence="5 12">10432wG8</strain>
    </source>
</reference>
<keyword evidence="2" id="KW-0614">Plasmid</keyword>
<evidence type="ECO:0000313" key="13">
    <source>
        <dbReference type="Proteomes" id="UP000512182"/>
    </source>
</evidence>
<dbReference type="EMBL" id="DADUEU010000036">
    <property type="protein sequence ID" value="HBB1575337.1"/>
    <property type="molecule type" value="Genomic_DNA"/>
</dbReference>
<gene>
    <name evidence="2" type="ORF">AL551_27515</name>
    <name evidence="3" type="ORF">E2863_05518</name>
    <name evidence="6" type="ORF">GQM13_23265</name>
    <name evidence="5" type="ORF">GQM21_24105</name>
    <name evidence="7" type="ORF">HV109_25420</name>
    <name evidence="4" type="ORF">J0541_004337</name>
    <name evidence="8" type="ORF">NCTC10082_05841</name>
</gene>
<reference evidence="3 10" key="4">
    <citation type="submission" date="2018-07" db="EMBL/GenBank/DDBJ databases">
        <title>Genomic analysis of colistin resistant EHEC isolated from cattle in Japan.</title>
        <authorList>
            <person name="Kusumoto M."/>
            <person name="Misumi W."/>
            <person name="Ogura Y."/>
            <person name="Hayashi T."/>
            <person name="Akiba M."/>
        </authorList>
    </citation>
    <scope>NUCLEOTIDE SEQUENCE [LARGE SCALE GENOMIC DNA]</scope>
    <source>
        <strain evidence="3 10">E2863</strain>
        <plasmid evidence="3 10">pE2863-2</plasmid>
    </source>
</reference>
<evidence type="ECO:0000313" key="12">
    <source>
        <dbReference type="Proteomes" id="UP000462271"/>
    </source>
</evidence>
<proteinExistence type="predicted"/>
<dbReference type="RefSeq" id="WP_000201621.1">
    <property type="nucleotide sequence ID" value="NZ_AP022217.1"/>
</dbReference>
<organism evidence="2">
    <name type="scientific">Escherichia coli</name>
    <dbReference type="NCBI Taxonomy" id="562"/>
    <lineage>
        <taxon>Bacteria</taxon>
        <taxon>Pseudomonadati</taxon>
        <taxon>Pseudomonadota</taxon>
        <taxon>Gammaproteobacteria</taxon>
        <taxon>Enterobacterales</taxon>
        <taxon>Enterobacteriaceae</taxon>
        <taxon>Escherichia</taxon>
    </lineage>
</organism>
<accession>A0A140CLH0</accession>
<dbReference type="EMBL" id="WTMQ01000013">
    <property type="protein sequence ID" value="MWL06330.1"/>
    <property type="molecule type" value="Genomic_DNA"/>
</dbReference>
<keyword evidence="1" id="KW-0812">Transmembrane</keyword>
<evidence type="ECO:0000256" key="1">
    <source>
        <dbReference type="SAM" id="Phobius"/>
    </source>
</evidence>
<evidence type="ECO:0000313" key="2">
    <source>
        <dbReference type="EMBL" id="AMF86754.1"/>
    </source>
</evidence>
<dbReference type="EMBL" id="WTML01000182">
    <property type="protein sequence ID" value="MWL00204.1"/>
    <property type="molecule type" value="Genomic_DNA"/>
</dbReference>
<dbReference type="AlphaFoldDB" id="A0A140CLH0"/>
<reference evidence="2" key="2">
    <citation type="submission" date="2018-01" db="EMBL/GenBank/DDBJ databases">
        <title>FDA dAtabase for Regulatory Grade micrObial Sequences (FDA-ARGOS): Supporting development and validation of Infectious Disease Dx tests.</title>
        <authorList>
            <person name="Case J."/>
            <person name="Tallon L."/>
            <person name="Sadzewicz L."/>
            <person name="Sengamalay N."/>
            <person name="Nagaraj S."/>
            <person name="Vavikolanu K."/>
            <person name="Aluvathingal J."/>
            <person name="Nadendla S."/>
            <person name="Hobson J."/>
            <person name="Sichtig H."/>
        </authorList>
    </citation>
    <scope>NUCLEOTIDE SEQUENCE</scope>
    <source>
        <strain evidence="2">FDAARGOS_95</strain>
        <plasmid evidence="2">unnamed</plasmid>
    </source>
</reference>
<reference evidence="4" key="7">
    <citation type="submission" date="2021-03" db="EMBL/GenBank/DDBJ databases">
        <authorList>
            <consortium name="NCBI Pathogen Detection Project"/>
        </authorList>
    </citation>
    <scope>NUCLEOTIDE SEQUENCE</scope>
    <source>
        <strain evidence="4">Escherichia coli</strain>
    </source>
</reference>
<dbReference type="Proteomes" id="UP000281900">
    <property type="component" value="Plasmid pE2863-2"/>
</dbReference>